<reference evidence="2" key="1">
    <citation type="submission" date="2020-02" db="EMBL/GenBank/DDBJ databases">
        <authorList>
            <person name="Palmer J.M."/>
        </authorList>
    </citation>
    <scope>NUCLEOTIDE SEQUENCE</scope>
    <source>
        <strain evidence="2">EPUS1.4</strain>
        <tissue evidence="2">Thallus</tissue>
    </source>
</reference>
<accession>A0A8H7ACC5</accession>
<dbReference type="InterPro" id="IPR011008">
    <property type="entry name" value="Dimeric_a/b-barrel"/>
</dbReference>
<dbReference type="Proteomes" id="UP000606974">
    <property type="component" value="Unassembled WGS sequence"/>
</dbReference>
<organism evidence="2 3">
    <name type="scientific">Endocarpon pusillum</name>
    <dbReference type="NCBI Taxonomy" id="364733"/>
    <lineage>
        <taxon>Eukaryota</taxon>
        <taxon>Fungi</taxon>
        <taxon>Dikarya</taxon>
        <taxon>Ascomycota</taxon>
        <taxon>Pezizomycotina</taxon>
        <taxon>Eurotiomycetes</taxon>
        <taxon>Chaetothyriomycetidae</taxon>
        <taxon>Verrucariales</taxon>
        <taxon>Verrucariaceae</taxon>
        <taxon>Endocarpon</taxon>
    </lineage>
</organism>
<dbReference type="Gene3D" id="3.30.70.100">
    <property type="match status" value="1"/>
</dbReference>
<keyword evidence="3" id="KW-1185">Reference proteome</keyword>
<evidence type="ECO:0000313" key="3">
    <source>
        <dbReference type="Proteomes" id="UP000606974"/>
    </source>
</evidence>
<comment type="caution">
    <text evidence="2">The sequence shown here is derived from an EMBL/GenBank/DDBJ whole genome shotgun (WGS) entry which is preliminary data.</text>
</comment>
<dbReference type="AlphaFoldDB" id="A0A8H7ACC5"/>
<protein>
    <recommendedName>
        <fullName evidence="1">ABM domain-containing protein</fullName>
    </recommendedName>
</protein>
<dbReference type="EMBL" id="JAACFV010000090">
    <property type="protein sequence ID" value="KAF7506258.1"/>
    <property type="molecule type" value="Genomic_DNA"/>
</dbReference>
<dbReference type="InterPro" id="IPR007138">
    <property type="entry name" value="ABM_dom"/>
</dbReference>
<dbReference type="SUPFAM" id="SSF54909">
    <property type="entry name" value="Dimeric alpha+beta barrel"/>
    <property type="match status" value="1"/>
</dbReference>
<evidence type="ECO:0000313" key="2">
    <source>
        <dbReference type="EMBL" id="KAF7506258.1"/>
    </source>
</evidence>
<evidence type="ECO:0000259" key="1">
    <source>
        <dbReference type="PROSITE" id="PS51725"/>
    </source>
</evidence>
<proteinExistence type="predicted"/>
<name>A0A8H7ACC5_9EURO</name>
<dbReference type="PROSITE" id="PS51725">
    <property type="entry name" value="ABM"/>
    <property type="match status" value="1"/>
</dbReference>
<sequence length="252" mass="27222">MSSSAPTTEIAVLTLKPDTPIEDISTPAGQIFNQMLNSIQSQSGFQRQYWGRQLENPNHLVFSIDWDSISSHRSWMSSPSYRQFASDISPLLDLSSSNIIHLDFQPHPPDTPRSAPVTEFAFFALPASASASQKSALEAAVTDLADLCVGKTEGGEAAGGEEGGEKRPCATGYATGWVVEPMEHHAGTDEAAISLGAMVGWASKDDHTAVRQSHAFAQKVQPVREMVLPAEKTRAMYFVAFTRWAAGKGVEV</sequence>
<dbReference type="Pfam" id="PF03992">
    <property type="entry name" value="ABM"/>
    <property type="match status" value="1"/>
</dbReference>
<gene>
    <name evidence="2" type="ORF">GJ744_012066</name>
</gene>
<feature type="domain" description="ABM" evidence="1">
    <location>
        <begin position="7"/>
        <end position="100"/>
    </location>
</feature>
<dbReference type="OrthoDB" id="3830579at2759"/>